<dbReference type="OrthoDB" id="1416011at2"/>
<keyword evidence="2" id="KW-1185">Reference proteome</keyword>
<evidence type="ECO:0000313" key="2">
    <source>
        <dbReference type="Proteomes" id="UP000001635"/>
    </source>
</evidence>
<evidence type="ECO:0008006" key="3">
    <source>
        <dbReference type="Google" id="ProtNLM"/>
    </source>
</evidence>
<dbReference type="Proteomes" id="UP000001635">
    <property type="component" value="Chromosome"/>
</dbReference>
<dbReference type="KEGG" id="cmr:Cycma_0713"/>
<evidence type="ECO:0000313" key="1">
    <source>
        <dbReference type="EMBL" id="AEL24487.1"/>
    </source>
</evidence>
<dbReference type="eggNOG" id="ENOG5033CBI">
    <property type="taxonomic scope" value="Bacteria"/>
</dbReference>
<organism evidence="1 2">
    <name type="scientific">Cyclobacterium marinum (strain ATCC 25205 / DSM 745 / LMG 13164 / NCIMB 1802)</name>
    <name type="common">Flectobacillus marinus</name>
    <dbReference type="NCBI Taxonomy" id="880070"/>
    <lineage>
        <taxon>Bacteria</taxon>
        <taxon>Pseudomonadati</taxon>
        <taxon>Bacteroidota</taxon>
        <taxon>Cytophagia</taxon>
        <taxon>Cytophagales</taxon>
        <taxon>Cyclobacteriaceae</taxon>
        <taxon>Cyclobacterium</taxon>
    </lineage>
</organism>
<protein>
    <recommendedName>
        <fullName evidence="3">Exostosin GT47 domain-containing protein</fullName>
    </recommendedName>
</protein>
<gene>
    <name evidence="1" type="ordered locus">Cycma_0713</name>
</gene>
<accession>G0J0S5</accession>
<sequence>MKKITFPLTYEYLQEIRMAQAVMETDFTLCVEPWQDNRFKILKDFFPVKYELIQPDSEDVTVISDILVSHKTITPETKIGTLSRPLILPHEMLTYCRKLWPEKRKYKFAFIGKINKARKIWLQTFLTAKVKGYMGLSGRVFIDYPIFKNLSKIFKNFDKLIITESLRGRKFPGKAWDDEYFRIQSQAEFILCPSGDVGCPWTYRFFEAMICGAIPIIEAESPCYEPFKFYRAEQSPDSFIYDPEIVEYNFKQCEKYLTIDVNELNSELSKIYDKLNALSDK</sequence>
<dbReference type="EMBL" id="CP002955">
    <property type="protein sequence ID" value="AEL24487.1"/>
    <property type="molecule type" value="Genomic_DNA"/>
</dbReference>
<dbReference type="AlphaFoldDB" id="G0J0S5"/>
<dbReference type="RefSeq" id="WP_014018785.1">
    <property type="nucleotide sequence ID" value="NC_015914.1"/>
</dbReference>
<dbReference type="STRING" id="880070.Cycma_0713"/>
<proteinExistence type="predicted"/>
<dbReference type="HOGENOM" id="CLU_989437_0_0_10"/>
<name>G0J0S5_CYCMS</name>
<reference evidence="2" key="1">
    <citation type="submission" date="2011-07" db="EMBL/GenBank/DDBJ databases">
        <title>The complete genome of Cyclobacterium marinum DSM 745.</title>
        <authorList>
            <person name="Lucas S."/>
            <person name="Han J."/>
            <person name="Lapidus A."/>
            <person name="Bruce D."/>
            <person name="Goodwin L."/>
            <person name="Pitluck S."/>
            <person name="Peters L."/>
            <person name="Kyrpides N."/>
            <person name="Mavromatis K."/>
            <person name="Ivanova N."/>
            <person name="Ovchinnikova G."/>
            <person name="Chertkov O."/>
            <person name="Detter J.C."/>
            <person name="Tapia R."/>
            <person name="Han C."/>
            <person name="Land M."/>
            <person name="Hauser L."/>
            <person name="Markowitz V."/>
            <person name="Cheng J.-F."/>
            <person name="Hugenholtz P."/>
            <person name="Woyke T."/>
            <person name="Wu D."/>
            <person name="Tindall B."/>
            <person name="Schuetze A."/>
            <person name="Brambilla E."/>
            <person name="Klenk H.-P."/>
            <person name="Eisen J.A."/>
        </authorList>
    </citation>
    <scope>NUCLEOTIDE SEQUENCE [LARGE SCALE GENOMIC DNA]</scope>
    <source>
        <strain evidence="2">ATCC 25205 / DSM 745 / LMG 13164 / NCIMB 1802</strain>
    </source>
</reference>